<evidence type="ECO:0000256" key="4">
    <source>
        <dbReference type="ARBA" id="ARBA00023136"/>
    </source>
</evidence>
<evidence type="ECO:0000256" key="3">
    <source>
        <dbReference type="ARBA" id="ARBA00022989"/>
    </source>
</evidence>
<gene>
    <name evidence="7" type="ORF">HHL22_03015</name>
</gene>
<sequence>MRNCYFLLLGASYLLAGGARAQAPADTLGAAALPSALRVTSAVDSTGECTEVLSWGTAAALVRTFYPTGQLHEYLPFAQLALGVRHGISSTWYATGQAERLEPYERGRREGELLLFYENGQLKRQARYQAGLEQSSRCYDGQGQPVPYFPYEQAPLYPGGLARLNQEINQRLRRTPALSRLFMPEPIVLSVTFLVNTDGRLSEPRVEVPSRWPVLDQAVLRAVQQLSRAWQPGRRDGQLTTFRYRLPIEFKSLVMGGSVPRL</sequence>
<dbReference type="NCBIfam" id="TIGR01352">
    <property type="entry name" value="tonB_Cterm"/>
    <property type="match status" value="1"/>
</dbReference>
<dbReference type="InterPro" id="IPR037682">
    <property type="entry name" value="TonB_C"/>
</dbReference>
<dbReference type="EMBL" id="JABBGH010000001">
    <property type="protein sequence ID" value="NML64167.1"/>
    <property type="molecule type" value="Genomic_DNA"/>
</dbReference>
<dbReference type="Pfam" id="PF07661">
    <property type="entry name" value="MORN_2"/>
    <property type="match status" value="1"/>
</dbReference>
<keyword evidence="2" id="KW-0812">Transmembrane</keyword>
<accession>A0A7Y0FKW4</accession>
<feature type="signal peptide" evidence="5">
    <location>
        <begin position="1"/>
        <end position="21"/>
    </location>
</feature>
<comment type="subcellular location">
    <subcellularLocation>
        <location evidence="1">Membrane</location>
        <topology evidence="1">Single-pass membrane protein</topology>
    </subcellularLocation>
</comment>
<organism evidence="7 8">
    <name type="scientific">Hymenobacter polaris</name>
    <dbReference type="NCBI Taxonomy" id="2682546"/>
    <lineage>
        <taxon>Bacteria</taxon>
        <taxon>Pseudomonadati</taxon>
        <taxon>Bacteroidota</taxon>
        <taxon>Cytophagia</taxon>
        <taxon>Cytophagales</taxon>
        <taxon>Hymenobacteraceae</taxon>
        <taxon>Hymenobacter</taxon>
    </lineage>
</organism>
<dbReference type="Proteomes" id="UP000559626">
    <property type="component" value="Unassembled WGS sequence"/>
</dbReference>
<dbReference type="InterPro" id="IPR011652">
    <property type="entry name" value="MORN_2"/>
</dbReference>
<feature type="domain" description="TonB C-terminal" evidence="6">
    <location>
        <begin position="190"/>
        <end position="251"/>
    </location>
</feature>
<dbReference type="AlphaFoldDB" id="A0A7Y0FKW4"/>
<keyword evidence="8" id="KW-1185">Reference proteome</keyword>
<evidence type="ECO:0000256" key="5">
    <source>
        <dbReference type="SAM" id="SignalP"/>
    </source>
</evidence>
<evidence type="ECO:0000313" key="8">
    <source>
        <dbReference type="Proteomes" id="UP000559626"/>
    </source>
</evidence>
<dbReference type="InterPro" id="IPR006260">
    <property type="entry name" value="TonB/TolA_C"/>
</dbReference>
<reference evidence="7 8" key="1">
    <citation type="submission" date="2020-04" db="EMBL/GenBank/DDBJ databases">
        <title>Hymenobacter polaris sp. nov., isolated from Arctic soil.</title>
        <authorList>
            <person name="Dahal R.H."/>
        </authorList>
    </citation>
    <scope>NUCLEOTIDE SEQUENCE [LARGE SCALE GENOMIC DNA]</scope>
    <source>
        <strain evidence="7 8">RP-2-7</strain>
    </source>
</reference>
<evidence type="ECO:0000259" key="6">
    <source>
        <dbReference type="Pfam" id="PF03544"/>
    </source>
</evidence>
<protein>
    <submittedName>
        <fullName evidence="7">TonB family protein</fullName>
    </submittedName>
</protein>
<dbReference type="Pfam" id="PF03544">
    <property type="entry name" value="TonB_C"/>
    <property type="match status" value="1"/>
</dbReference>
<dbReference type="SUPFAM" id="SSF82185">
    <property type="entry name" value="Histone H3 K4-specific methyltransferase SET7/9 N-terminal domain"/>
    <property type="match status" value="1"/>
</dbReference>
<evidence type="ECO:0000256" key="1">
    <source>
        <dbReference type="ARBA" id="ARBA00004167"/>
    </source>
</evidence>
<name>A0A7Y0FKW4_9BACT</name>
<dbReference type="Gene3D" id="3.30.1150.10">
    <property type="match status" value="1"/>
</dbReference>
<keyword evidence="3" id="KW-1133">Transmembrane helix</keyword>
<comment type="caution">
    <text evidence="7">The sequence shown here is derived from an EMBL/GenBank/DDBJ whole genome shotgun (WGS) entry which is preliminary data.</text>
</comment>
<proteinExistence type="predicted"/>
<dbReference type="GO" id="GO:0055085">
    <property type="term" value="P:transmembrane transport"/>
    <property type="evidence" value="ECO:0007669"/>
    <property type="project" value="InterPro"/>
</dbReference>
<dbReference type="GO" id="GO:0016020">
    <property type="term" value="C:membrane"/>
    <property type="evidence" value="ECO:0007669"/>
    <property type="project" value="UniProtKB-SubCell"/>
</dbReference>
<feature type="chain" id="PRO_5031246615" evidence="5">
    <location>
        <begin position="22"/>
        <end position="262"/>
    </location>
</feature>
<evidence type="ECO:0000313" key="7">
    <source>
        <dbReference type="EMBL" id="NML64167.1"/>
    </source>
</evidence>
<evidence type="ECO:0000256" key="2">
    <source>
        <dbReference type="ARBA" id="ARBA00022692"/>
    </source>
</evidence>
<keyword evidence="4" id="KW-0472">Membrane</keyword>
<dbReference type="RefSeq" id="WP_169529487.1">
    <property type="nucleotide sequence ID" value="NZ_JABBGH010000001.1"/>
</dbReference>
<dbReference type="SUPFAM" id="SSF74653">
    <property type="entry name" value="TolA/TonB C-terminal domain"/>
    <property type="match status" value="1"/>
</dbReference>
<keyword evidence="5" id="KW-0732">Signal</keyword>